<evidence type="ECO:0000313" key="1">
    <source>
        <dbReference type="EMBL" id="MEZ0166552.1"/>
    </source>
</evidence>
<keyword evidence="2" id="KW-1185">Reference proteome</keyword>
<name>A0ABV4H6Y8_9ACTN</name>
<protein>
    <submittedName>
        <fullName evidence="1">Uncharacterized protein</fullName>
    </submittedName>
</protein>
<sequence length="152" mass="17018">MTDEELLAEFERRLREDDPDVTCDGAVFTLHRWHGEPQDPPLQVHVTAAQLGRCCRVDEETRDALWPGSPVEIAGLNLLQVHLDETLHLSLEVAPGRRHVVLEPHLAVLTDPEVHDEPRPRLPLPDLPPGEYRWFAPLSGQAFPAEPETPGG</sequence>
<reference evidence="1 2" key="1">
    <citation type="submission" date="2024-07" db="EMBL/GenBank/DDBJ databases">
        <authorList>
            <person name="Thanompreechachai J."/>
            <person name="Duangmal K."/>
        </authorList>
    </citation>
    <scope>NUCLEOTIDE SEQUENCE [LARGE SCALE GENOMIC DNA]</scope>
    <source>
        <strain evidence="1 2">LSe6-4</strain>
    </source>
</reference>
<organism evidence="1 2">
    <name type="scientific">Kineococcus halophytocola</name>
    <dbReference type="NCBI Taxonomy" id="3234027"/>
    <lineage>
        <taxon>Bacteria</taxon>
        <taxon>Bacillati</taxon>
        <taxon>Actinomycetota</taxon>
        <taxon>Actinomycetes</taxon>
        <taxon>Kineosporiales</taxon>
        <taxon>Kineosporiaceae</taxon>
        <taxon>Kineococcus</taxon>
    </lineage>
</organism>
<accession>A0ABV4H6Y8</accession>
<gene>
    <name evidence="1" type="ORF">AB2L27_17475</name>
</gene>
<evidence type="ECO:0000313" key="2">
    <source>
        <dbReference type="Proteomes" id="UP001565927"/>
    </source>
</evidence>
<dbReference type="EMBL" id="JBGFTU010000023">
    <property type="protein sequence ID" value="MEZ0166552.1"/>
    <property type="molecule type" value="Genomic_DNA"/>
</dbReference>
<proteinExistence type="predicted"/>
<comment type="caution">
    <text evidence="1">The sequence shown here is derived from an EMBL/GenBank/DDBJ whole genome shotgun (WGS) entry which is preliminary data.</text>
</comment>
<dbReference type="Proteomes" id="UP001565927">
    <property type="component" value="Unassembled WGS sequence"/>
</dbReference>
<dbReference type="RefSeq" id="WP_370442769.1">
    <property type="nucleotide sequence ID" value="NZ_JBGFTU010000023.1"/>
</dbReference>